<dbReference type="Gene3D" id="3.40.50.880">
    <property type="match status" value="1"/>
</dbReference>
<sequence>MGANTKSRIKCQTPLFLSITSISPIPTDFESGEHKVPEGLIPFISTQAPKAKYILSVCGGAGYLAFVGLLSGKRATTNKVFYRGIVVRSRSLFQKGFQLRSDPFIYQGR</sequence>
<name>A0AAD6ZY31_9AGAR</name>
<evidence type="ECO:0000313" key="2">
    <source>
        <dbReference type="EMBL" id="KAJ7343856.1"/>
    </source>
</evidence>
<proteinExistence type="predicted"/>
<dbReference type="SUPFAM" id="SSF52317">
    <property type="entry name" value="Class I glutamine amidotransferase-like"/>
    <property type="match status" value="1"/>
</dbReference>
<comment type="caution">
    <text evidence="2">The sequence shown here is derived from an EMBL/GenBank/DDBJ whole genome shotgun (WGS) entry which is preliminary data.</text>
</comment>
<organism evidence="2 3">
    <name type="scientific">Mycena albidolilacea</name>
    <dbReference type="NCBI Taxonomy" id="1033008"/>
    <lineage>
        <taxon>Eukaryota</taxon>
        <taxon>Fungi</taxon>
        <taxon>Dikarya</taxon>
        <taxon>Basidiomycota</taxon>
        <taxon>Agaricomycotina</taxon>
        <taxon>Agaricomycetes</taxon>
        <taxon>Agaricomycetidae</taxon>
        <taxon>Agaricales</taxon>
        <taxon>Marasmiineae</taxon>
        <taxon>Mycenaceae</taxon>
        <taxon>Mycena</taxon>
    </lineage>
</organism>
<feature type="transmembrane region" description="Helical" evidence="1">
    <location>
        <begin position="53"/>
        <end position="72"/>
    </location>
</feature>
<evidence type="ECO:0000313" key="3">
    <source>
        <dbReference type="Proteomes" id="UP001218218"/>
    </source>
</evidence>
<reference evidence="2" key="1">
    <citation type="submission" date="2023-03" db="EMBL/GenBank/DDBJ databases">
        <title>Massive genome expansion in bonnet fungi (Mycena s.s.) driven by repeated elements and novel gene families across ecological guilds.</title>
        <authorList>
            <consortium name="Lawrence Berkeley National Laboratory"/>
            <person name="Harder C.B."/>
            <person name="Miyauchi S."/>
            <person name="Viragh M."/>
            <person name="Kuo A."/>
            <person name="Thoen E."/>
            <person name="Andreopoulos B."/>
            <person name="Lu D."/>
            <person name="Skrede I."/>
            <person name="Drula E."/>
            <person name="Henrissat B."/>
            <person name="Morin E."/>
            <person name="Kohler A."/>
            <person name="Barry K."/>
            <person name="LaButti K."/>
            <person name="Morin E."/>
            <person name="Salamov A."/>
            <person name="Lipzen A."/>
            <person name="Mereny Z."/>
            <person name="Hegedus B."/>
            <person name="Baldrian P."/>
            <person name="Stursova M."/>
            <person name="Weitz H."/>
            <person name="Taylor A."/>
            <person name="Grigoriev I.V."/>
            <person name="Nagy L.G."/>
            <person name="Martin F."/>
            <person name="Kauserud H."/>
        </authorList>
    </citation>
    <scope>NUCLEOTIDE SEQUENCE</scope>
    <source>
        <strain evidence="2">CBHHK002</strain>
    </source>
</reference>
<keyword evidence="3" id="KW-1185">Reference proteome</keyword>
<dbReference type="EMBL" id="JARIHO010000022">
    <property type="protein sequence ID" value="KAJ7343856.1"/>
    <property type="molecule type" value="Genomic_DNA"/>
</dbReference>
<evidence type="ECO:0000256" key="1">
    <source>
        <dbReference type="SAM" id="Phobius"/>
    </source>
</evidence>
<dbReference type="AlphaFoldDB" id="A0AAD6ZY31"/>
<keyword evidence="1" id="KW-1133">Transmembrane helix</keyword>
<dbReference type="InterPro" id="IPR029062">
    <property type="entry name" value="Class_I_gatase-like"/>
</dbReference>
<keyword evidence="1" id="KW-0472">Membrane</keyword>
<dbReference type="Proteomes" id="UP001218218">
    <property type="component" value="Unassembled WGS sequence"/>
</dbReference>
<evidence type="ECO:0008006" key="4">
    <source>
        <dbReference type="Google" id="ProtNLM"/>
    </source>
</evidence>
<protein>
    <recommendedName>
        <fullName evidence="4">DJ-1/PfpI domain-containing protein</fullName>
    </recommendedName>
</protein>
<accession>A0AAD6ZY31</accession>
<keyword evidence="1" id="KW-0812">Transmembrane</keyword>
<gene>
    <name evidence="2" type="ORF">DFH08DRAFT_701805</name>
</gene>